<sequence length="188" mass="21340">MPEAVQDRVHTETLAHLEDAGVGEGADVRAVLGNPKAMRRELGRLYVPVKRLRGLIEGTSFGSTYVVPMLFLGLAFSDIRSDPRSPYDDLLGQAVLIVLGLWIFTLLLTQRLSLVRRRFWGSAVGFTTWWISSWLSNLSDFLNGTSDDLWNAVFLTLWPFFIGYYLWSTWHEDRRLRHTLALVGGAQL</sequence>
<reference evidence="2" key="1">
    <citation type="submission" date="2022-07" db="EMBL/GenBank/DDBJ databases">
        <title>Complete Genome Sequence of the Radioresistant Bacterium Deinococcus aetherius ST0316, Isolated from the Air Dust collected in Lower Stratosphere above Japan.</title>
        <authorList>
            <person name="Satoh K."/>
            <person name="Hagiwara K."/>
            <person name="Katsumata K."/>
            <person name="Kubo A."/>
            <person name="Yokobori S."/>
            <person name="Yamagishi A."/>
            <person name="Oono Y."/>
            <person name="Narumi I."/>
        </authorList>
    </citation>
    <scope>NUCLEOTIDE SEQUENCE</scope>
    <source>
        <strain evidence="2">ST0316</strain>
    </source>
</reference>
<proteinExistence type="predicted"/>
<feature type="transmembrane region" description="Helical" evidence="1">
    <location>
        <begin position="119"/>
        <end position="137"/>
    </location>
</feature>
<evidence type="ECO:0000313" key="2">
    <source>
        <dbReference type="EMBL" id="BDP40576.1"/>
    </source>
</evidence>
<accession>A0ABM8AA67</accession>
<keyword evidence="1" id="KW-1133">Transmembrane helix</keyword>
<keyword evidence="1" id="KW-0472">Membrane</keyword>
<feature type="transmembrane region" description="Helical" evidence="1">
    <location>
        <begin position="90"/>
        <end position="107"/>
    </location>
</feature>
<keyword evidence="3" id="KW-1185">Reference proteome</keyword>
<protein>
    <submittedName>
        <fullName evidence="2">Uncharacterized protein</fullName>
    </submittedName>
</protein>
<feature type="transmembrane region" description="Helical" evidence="1">
    <location>
        <begin position="149"/>
        <end position="167"/>
    </location>
</feature>
<evidence type="ECO:0000313" key="3">
    <source>
        <dbReference type="Proteomes" id="UP001064971"/>
    </source>
</evidence>
<feature type="transmembrane region" description="Helical" evidence="1">
    <location>
        <begin position="54"/>
        <end position="75"/>
    </location>
</feature>
<organism evidence="2 3">
    <name type="scientific">Deinococcus aetherius</name>
    <dbReference type="NCBI Taxonomy" id="200252"/>
    <lineage>
        <taxon>Bacteria</taxon>
        <taxon>Thermotogati</taxon>
        <taxon>Deinococcota</taxon>
        <taxon>Deinococci</taxon>
        <taxon>Deinococcales</taxon>
        <taxon>Deinococcaceae</taxon>
        <taxon>Deinococcus</taxon>
    </lineage>
</organism>
<dbReference type="EMBL" id="AP026560">
    <property type="protein sequence ID" value="BDP40576.1"/>
    <property type="molecule type" value="Genomic_DNA"/>
</dbReference>
<gene>
    <name evidence="2" type="ORF">DAETH_05450</name>
</gene>
<name>A0ABM8AA67_9DEIO</name>
<evidence type="ECO:0000256" key="1">
    <source>
        <dbReference type="SAM" id="Phobius"/>
    </source>
</evidence>
<dbReference type="Proteomes" id="UP001064971">
    <property type="component" value="Chromosome"/>
</dbReference>
<keyword evidence="1" id="KW-0812">Transmembrane</keyword>